<evidence type="ECO:0000256" key="14">
    <source>
        <dbReference type="SAM" id="SignalP"/>
    </source>
</evidence>
<dbReference type="Gene3D" id="1.20.1070.10">
    <property type="entry name" value="Rhodopsin 7-helix transmembrane proteins"/>
    <property type="match status" value="1"/>
</dbReference>
<dbReference type="OrthoDB" id="1883493at2759"/>
<dbReference type="SMART" id="SM00013">
    <property type="entry name" value="LRRNT"/>
    <property type="match status" value="1"/>
</dbReference>
<keyword evidence="2" id="KW-1003">Cell membrane</keyword>
<evidence type="ECO:0000256" key="4">
    <source>
        <dbReference type="ARBA" id="ARBA00022692"/>
    </source>
</evidence>
<evidence type="ECO:0000256" key="6">
    <source>
        <dbReference type="ARBA" id="ARBA00022737"/>
    </source>
</evidence>
<dbReference type="PANTHER" id="PTHR24372:SF73">
    <property type="entry name" value="LEUCINE RICH REPEAT CONTAINING G PROTEIN-COUPLED RECEPTOR 6"/>
    <property type="match status" value="1"/>
</dbReference>
<feature type="transmembrane region" description="Helical" evidence="13">
    <location>
        <begin position="518"/>
        <end position="541"/>
    </location>
</feature>
<evidence type="ECO:0000256" key="1">
    <source>
        <dbReference type="ARBA" id="ARBA00004651"/>
    </source>
</evidence>
<dbReference type="SUPFAM" id="SSF52058">
    <property type="entry name" value="L domain-like"/>
    <property type="match status" value="1"/>
</dbReference>
<evidence type="ECO:0000256" key="10">
    <source>
        <dbReference type="ARBA" id="ARBA00023157"/>
    </source>
</evidence>
<sequence length="686" mass="75984">MRNLLLVCSLLQFCSTSLGNGISALTPSKLLCPSVCQCEMDSALLLVDCSERRLTAVPPCLSSHTSILDLSTNNISELQPKAFKSLHRLEELMLQNNQLERLPSAAVWDLPNLLSLRLDANLIPMVPDRAFLGLRSLRHLWLDDNALTEVPVHSLAHLPSLQALTLAMNGITHIPSAAFHNLSSLVVLKTTGKALMGPSDLVYLHYMNHNALHEIPVAVKTLAKLRELGLHNNKIRAIPEEAFAGNMFLHTIPRRLQLCVVTSKSIISENLDLEEFLLEAEDKLQVDIYCTPIPGPFRPCRYLFDSWIVRVGIWAITLTSLVCNSLLVWTAVSPSGCHSPVKVLVGSIAGANFLTGLCTGTLALVDAWTFGEFSQHGTWWESGPLCQLIGFISVFSSEASILFLGLAILFCSFTASHLRVYDKFHFTHIRAGIVVCVVLSLAIATLPVLKVGRYSMSPLCLPTMLQEGQSSTLSFTAGLIIANALCFMLITVTIIKLLWHMSKCYSVHLTNFAMIKHLAWLVFSNVLIYSPIICLTFSSLIGRLHISSEIVKSIQLVLMHLPASLNPLLYILFSPYLVDDLHQLWKTSLSTQPRTLHLFYMRQSMQTLVPIPDVDVIFDTCHGTKPKSSNKKTCPVVTVTPCLPSSPLPQHTNSTLTEQGSNPHPLTSQHYLLCHQATHMNYTHIF</sequence>
<evidence type="ECO:0000256" key="7">
    <source>
        <dbReference type="ARBA" id="ARBA00022989"/>
    </source>
</evidence>
<evidence type="ECO:0000256" key="11">
    <source>
        <dbReference type="ARBA" id="ARBA00023170"/>
    </source>
</evidence>
<reference evidence="16 17" key="1">
    <citation type="submission" date="2019-04" db="EMBL/GenBank/DDBJ databases">
        <authorList>
            <consortium name="Wellcome Sanger Institute Data Sharing"/>
        </authorList>
    </citation>
    <scope>NUCLEOTIDE SEQUENCE [LARGE SCALE GENOMIC DNA]</scope>
</reference>
<evidence type="ECO:0000256" key="5">
    <source>
        <dbReference type="ARBA" id="ARBA00022729"/>
    </source>
</evidence>
<dbReference type="InterPro" id="IPR002131">
    <property type="entry name" value="Gphrmn_rcpt_fam"/>
</dbReference>
<dbReference type="PANTHER" id="PTHR24372">
    <property type="entry name" value="GLYCOPROTEIN HORMONE RECEPTOR"/>
    <property type="match status" value="1"/>
</dbReference>
<evidence type="ECO:0000256" key="3">
    <source>
        <dbReference type="ARBA" id="ARBA00022614"/>
    </source>
</evidence>
<feature type="transmembrane region" description="Helical" evidence="13">
    <location>
        <begin position="388"/>
        <end position="410"/>
    </location>
</feature>
<comment type="subcellular location">
    <subcellularLocation>
        <location evidence="1">Cell membrane</location>
        <topology evidence="1">Multi-pass membrane protein</topology>
    </subcellularLocation>
</comment>
<keyword evidence="4 13" id="KW-0812">Transmembrane</keyword>
<dbReference type="FunFam" id="3.80.10.10:FF:000082">
    <property type="entry name" value="Leucine-rich repeat-containing 24"/>
    <property type="match status" value="1"/>
</dbReference>
<evidence type="ECO:0000256" key="8">
    <source>
        <dbReference type="ARBA" id="ARBA00023040"/>
    </source>
</evidence>
<protein>
    <submittedName>
        <fullName evidence="16">Leucine rich repeat containing G protein-coupled receptor 6</fullName>
    </submittedName>
</protein>
<evidence type="ECO:0000256" key="13">
    <source>
        <dbReference type="SAM" id="Phobius"/>
    </source>
</evidence>
<dbReference type="GO" id="GO:0007189">
    <property type="term" value="P:adenylate cyclase-activating G protein-coupled receptor signaling pathway"/>
    <property type="evidence" value="ECO:0007669"/>
    <property type="project" value="TreeGrafter"/>
</dbReference>
<dbReference type="Proteomes" id="UP000694397">
    <property type="component" value="Chromosome 22"/>
</dbReference>
<keyword evidence="11" id="KW-0675">Receptor</keyword>
<keyword evidence="6" id="KW-0677">Repeat</keyword>
<keyword evidence="8" id="KW-0297">G-protein coupled receptor</keyword>
<dbReference type="InterPro" id="IPR001611">
    <property type="entry name" value="Leu-rich_rpt"/>
</dbReference>
<evidence type="ECO:0000259" key="15">
    <source>
        <dbReference type="PROSITE" id="PS50262"/>
    </source>
</evidence>
<evidence type="ECO:0000256" key="2">
    <source>
        <dbReference type="ARBA" id="ARBA00022475"/>
    </source>
</evidence>
<name>A0A8C9R233_SCLFO</name>
<evidence type="ECO:0000256" key="12">
    <source>
        <dbReference type="ARBA" id="ARBA00023224"/>
    </source>
</evidence>
<gene>
    <name evidence="16" type="primary">LGR6</name>
</gene>
<evidence type="ECO:0000313" key="17">
    <source>
        <dbReference type="Proteomes" id="UP000694397"/>
    </source>
</evidence>
<keyword evidence="10" id="KW-1015">Disulfide bond</keyword>
<dbReference type="Pfam" id="PF13855">
    <property type="entry name" value="LRR_8"/>
    <property type="match status" value="1"/>
</dbReference>
<dbReference type="GeneTree" id="ENSGT00940000159939"/>
<keyword evidence="3" id="KW-0433">Leucine-rich repeat</keyword>
<evidence type="ECO:0000313" key="16">
    <source>
        <dbReference type="Ensembl" id="ENSSFOP00015005205.2"/>
    </source>
</evidence>
<keyword evidence="5 14" id="KW-0732">Signal</keyword>
<feature type="signal peptide" evidence="14">
    <location>
        <begin position="1"/>
        <end position="19"/>
    </location>
</feature>
<dbReference type="InterPro" id="IPR000372">
    <property type="entry name" value="LRRNT"/>
</dbReference>
<dbReference type="InterPro" id="IPR003591">
    <property type="entry name" value="Leu-rich_rpt_typical-subtyp"/>
</dbReference>
<feature type="transmembrane region" description="Helical" evidence="13">
    <location>
        <begin position="307"/>
        <end position="332"/>
    </location>
</feature>
<dbReference type="InterPro" id="IPR032675">
    <property type="entry name" value="LRR_dom_sf"/>
</dbReference>
<feature type="transmembrane region" description="Helical" evidence="13">
    <location>
        <begin position="553"/>
        <end position="578"/>
    </location>
</feature>
<dbReference type="PRINTS" id="PR00373">
    <property type="entry name" value="GLYCHORMONER"/>
</dbReference>
<feature type="transmembrane region" description="Helical" evidence="13">
    <location>
        <begin position="344"/>
        <end position="368"/>
    </location>
</feature>
<feature type="transmembrane region" description="Helical" evidence="13">
    <location>
        <begin position="431"/>
        <end position="452"/>
    </location>
</feature>
<dbReference type="PROSITE" id="PS51450">
    <property type="entry name" value="LRR"/>
    <property type="match status" value="2"/>
</dbReference>
<dbReference type="Gene3D" id="3.80.10.10">
    <property type="entry name" value="Ribonuclease Inhibitor"/>
    <property type="match status" value="1"/>
</dbReference>
<dbReference type="GO" id="GO:0005886">
    <property type="term" value="C:plasma membrane"/>
    <property type="evidence" value="ECO:0007669"/>
    <property type="project" value="UniProtKB-SubCell"/>
</dbReference>
<dbReference type="SMART" id="SM00369">
    <property type="entry name" value="LRR_TYP"/>
    <property type="match status" value="6"/>
</dbReference>
<reference evidence="16" key="3">
    <citation type="submission" date="2025-09" db="UniProtKB">
        <authorList>
            <consortium name="Ensembl"/>
        </authorList>
    </citation>
    <scope>IDENTIFICATION</scope>
</reference>
<reference evidence="16" key="2">
    <citation type="submission" date="2025-08" db="UniProtKB">
        <authorList>
            <consortium name="Ensembl"/>
        </authorList>
    </citation>
    <scope>IDENTIFICATION</scope>
</reference>
<dbReference type="GO" id="GO:0009755">
    <property type="term" value="P:hormone-mediated signaling pathway"/>
    <property type="evidence" value="ECO:0007669"/>
    <property type="project" value="TreeGrafter"/>
</dbReference>
<feature type="transmembrane region" description="Helical" evidence="13">
    <location>
        <begin position="472"/>
        <end position="498"/>
    </location>
</feature>
<organism evidence="16 17">
    <name type="scientific">Scleropages formosus</name>
    <name type="common">Asian bonytongue</name>
    <name type="synonym">Osteoglossum formosum</name>
    <dbReference type="NCBI Taxonomy" id="113540"/>
    <lineage>
        <taxon>Eukaryota</taxon>
        <taxon>Metazoa</taxon>
        <taxon>Chordata</taxon>
        <taxon>Craniata</taxon>
        <taxon>Vertebrata</taxon>
        <taxon>Euteleostomi</taxon>
        <taxon>Actinopterygii</taxon>
        <taxon>Neopterygii</taxon>
        <taxon>Teleostei</taxon>
        <taxon>Osteoglossocephala</taxon>
        <taxon>Osteoglossomorpha</taxon>
        <taxon>Osteoglossiformes</taxon>
        <taxon>Osteoglossidae</taxon>
        <taxon>Scleropages</taxon>
    </lineage>
</organism>
<dbReference type="SUPFAM" id="SSF81321">
    <property type="entry name" value="Family A G protein-coupled receptor-like"/>
    <property type="match status" value="1"/>
</dbReference>
<keyword evidence="9 13" id="KW-0472">Membrane</keyword>
<proteinExistence type="predicted"/>
<keyword evidence="7 13" id="KW-1133">Transmembrane helix</keyword>
<keyword evidence="17" id="KW-1185">Reference proteome</keyword>
<dbReference type="PROSITE" id="PS50262">
    <property type="entry name" value="G_PROTEIN_RECEP_F1_2"/>
    <property type="match status" value="1"/>
</dbReference>
<feature type="chain" id="PRO_5034435764" evidence="14">
    <location>
        <begin position="20"/>
        <end position="686"/>
    </location>
</feature>
<accession>A0A8C9R233</accession>
<keyword evidence="12" id="KW-0807">Transducer</keyword>
<dbReference type="GO" id="GO:0008528">
    <property type="term" value="F:G protein-coupled peptide receptor activity"/>
    <property type="evidence" value="ECO:0007669"/>
    <property type="project" value="TreeGrafter"/>
</dbReference>
<dbReference type="Ensembl" id="ENSSFOT00015005290.2">
    <property type="protein sequence ID" value="ENSSFOP00015005205.2"/>
    <property type="gene ID" value="ENSSFOG00015003341.2"/>
</dbReference>
<feature type="domain" description="G-protein coupled receptors family 1 profile" evidence="15">
    <location>
        <begin position="323"/>
        <end position="570"/>
    </location>
</feature>
<dbReference type="AlphaFoldDB" id="A0A8C9R233"/>
<dbReference type="GO" id="GO:0016500">
    <property type="term" value="F:protein-hormone receptor activity"/>
    <property type="evidence" value="ECO:0007669"/>
    <property type="project" value="InterPro"/>
</dbReference>
<evidence type="ECO:0000256" key="9">
    <source>
        <dbReference type="ARBA" id="ARBA00023136"/>
    </source>
</evidence>
<dbReference type="InterPro" id="IPR017452">
    <property type="entry name" value="GPCR_Rhodpsn_7TM"/>
</dbReference>